<evidence type="ECO:0000256" key="9">
    <source>
        <dbReference type="ARBA" id="ARBA00023224"/>
    </source>
</evidence>
<dbReference type="PANTHER" id="PTHR21137">
    <property type="entry name" value="ODORANT RECEPTOR"/>
    <property type="match status" value="1"/>
</dbReference>
<keyword evidence="8" id="KW-0675">Receptor</keyword>
<feature type="transmembrane region" description="Helical" evidence="10">
    <location>
        <begin position="1814"/>
        <end position="1831"/>
    </location>
</feature>
<feature type="transmembrane region" description="Helical" evidence="10">
    <location>
        <begin position="1637"/>
        <end position="1656"/>
    </location>
</feature>
<dbReference type="GO" id="GO:0005886">
    <property type="term" value="C:plasma membrane"/>
    <property type="evidence" value="ECO:0007669"/>
    <property type="project" value="UniProtKB-SubCell"/>
</dbReference>
<keyword evidence="5" id="KW-0552">Olfaction</keyword>
<feature type="transmembrane region" description="Helical" evidence="10">
    <location>
        <begin position="786"/>
        <end position="812"/>
    </location>
</feature>
<feature type="transmembrane region" description="Helical" evidence="10">
    <location>
        <begin position="727"/>
        <end position="749"/>
    </location>
</feature>
<feature type="transmembrane region" description="Helical" evidence="10">
    <location>
        <begin position="637"/>
        <end position="661"/>
    </location>
</feature>
<feature type="transmembrane region" description="Helical" evidence="10">
    <location>
        <begin position="673"/>
        <end position="693"/>
    </location>
</feature>
<feature type="transmembrane region" description="Helical" evidence="10">
    <location>
        <begin position="967"/>
        <end position="989"/>
    </location>
</feature>
<feature type="transmembrane region" description="Helical" evidence="10">
    <location>
        <begin position="497"/>
        <end position="517"/>
    </location>
</feature>
<keyword evidence="4 10" id="KW-0812">Transmembrane</keyword>
<evidence type="ECO:0000256" key="10">
    <source>
        <dbReference type="SAM" id="Phobius"/>
    </source>
</evidence>
<dbReference type="EMBL" id="JAYRBN010000061">
    <property type="protein sequence ID" value="KAL2739219.1"/>
    <property type="molecule type" value="Genomic_DNA"/>
</dbReference>
<feature type="transmembrane region" description="Helical" evidence="10">
    <location>
        <begin position="358"/>
        <end position="379"/>
    </location>
</feature>
<feature type="transmembrane region" description="Helical" evidence="10">
    <location>
        <begin position="1420"/>
        <end position="1444"/>
    </location>
</feature>
<feature type="transmembrane region" description="Helical" evidence="10">
    <location>
        <begin position="859"/>
        <end position="880"/>
    </location>
</feature>
<dbReference type="Pfam" id="PF02949">
    <property type="entry name" value="7tm_6"/>
    <property type="match status" value="7"/>
</dbReference>
<feature type="transmembrane region" description="Helical" evidence="10">
    <location>
        <begin position="86"/>
        <end position="107"/>
    </location>
</feature>
<evidence type="ECO:0000256" key="7">
    <source>
        <dbReference type="ARBA" id="ARBA00023136"/>
    </source>
</evidence>
<feature type="transmembrane region" description="Helical" evidence="10">
    <location>
        <begin position="420"/>
        <end position="442"/>
    </location>
</feature>
<gene>
    <name evidence="11" type="ORF">V1477_010608</name>
</gene>
<feature type="transmembrane region" description="Helical" evidence="10">
    <location>
        <begin position="914"/>
        <end position="933"/>
    </location>
</feature>
<evidence type="ECO:0000256" key="1">
    <source>
        <dbReference type="ARBA" id="ARBA00004651"/>
    </source>
</evidence>
<keyword evidence="2" id="KW-1003">Cell membrane</keyword>
<evidence type="ECO:0000256" key="2">
    <source>
        <dbReference type="ARBA" id="ARBA00022475"/>
    </source>
</evidence>
<keyword evidence="3" id="KW-0716">Sensory transduction</keyword>
<feature type="transmembrane region" description="Helical" evidence="10">
    <location>
        <begin position="1773"/>
        <end position="1794"/>
    </location>
</feature>
<keyword evidence="9" id="KW-0807">Transducer</keyword>
<dbReference type="Proteomes" id="UP001607303">
    <property type="component" value="Unassembled WGS sequence"/>
</dbReference>
<evidence type="ECO:0000256" key="6">
    <source>
        <dbReference type="ARBA" id="ARBA00022989"/>
    </source>
</evidence>
<keyword evidence="12" id="KW-1185">Reference proteome</keyword>
<feature type="transmembrane region" description="Helical" evidence="10">
    <location>
        <begin position="232"/>
        <end position="250"/>
    </location>
</feature>
<feature type="transmembrane region" description="Helical" evidence="10">
    <location>
        <begin position="1056"/>
        <end position="1076"/>
    </location>
</feature>
<keyword evidence="6 10" id="KW-1133">Transmembrane helix</keyword>
<evidence type="ECO:0000256" key="8">
    <source>
        <dbReference type="ARBA" id="ARBA00023170"/>
    </source>
</evidence>
<keyword evidence="7 10" id="KW-0472">Membrane</keyword>
<evidence type="ECO:0000313" key="11">
    <source>
        <dbReference type="EMBL" id="KAL2739219.1"/>
    </source>
</evidence>
<sequence>MTSSEKGRILCHFILNGSVPFADINYAVGWNRFSFQILGIWPDSKENESDSIFSKYWFIVPSFFMLGFITLPQLVYLLMIWGDLELMVEILAMAILPVTMGWIKLVFTRYRLECKCDFCGEYVIVRRFIREREIFYKKKKNKRKKRKSLLALRPLLRSFVEDWKRPKSQDERSVMLVNAKKARIISICCTTSACFMVSIHVLPRSLMVAQMQRDQFEPPHTVVYPGYFPYDIRGTFAFLISCFGQIVAAYSGTLSYISVDTFITMLVLHVCAQISNLRHSLEDLPSGTNEMANDFTKKLIWIVKGHEHLNWYAQSIDNSFNMMLLIQILGFTVQVCFEAFQLFRIMEQDGDKFPVEELIFVVLYTCIVTSGKCLSSSIFNASVHFADINYAIGWNRFSFQILGIWPDSKNNESDPTFSKYWFILHSFFMLGFITLPQTAYLLTIWGDLELMTDILATANVPVTMSCIKPLLRSFVEDWKRPKSQDERSVMMVNAKKARIISIWCTSLAYFMTSIYILPRSLTIAQMQRDQFEPPRTVLYPGYFPYDISGTFAFLISCFGQIVAAYSATVSYITVDTFITMLVLHACAQFSNLRHSLENLSNSMTDIANDFTTKLTQIVKRHEHLIWYSQSIDNSFNMLMLIQILACIIQVCFQTFQLFRIMKHDGDEFPVEQLFFIVFFVIVTLVQLYLYCYVGEMLIVEIVNDWAQTLPGPERLTMLKSAKISRRISVSCSTLAYTMLIAFVSLQTYANITSASEVDLGGLLHPATFPYDTKKSPYFEITWMGQFIGSILTGISYSCFDTFFAVFVLHLCGQLSVLQLNLKELAETAKHDVTLFQNRLGFIVNRHNELYRFAIIIENCFNLMVLGQTLITTIMFCLTGYPLRPLLRSFGEDWKKPKSENERSVMLVNAKVTRIISIWCTIMAYFMISIYIVPRSLMIAQMQRDQFDPARTVVYPGYFPYDISGTSAFVISCFGQIIAAYSASVSYISVDTFITMLVLHACAQISNLRQALEDLPSGMNEMANDFTKRLIWIVKGHEHLNWLIMDHEGDEFPMEELISIIFFVSVTTIQLYLYCYVGEMLIVESSAIGTSAYMSEWFNMCPKDARNILFIRRHDRRSIQRNATDPDARLYRTIVFSMFPGALGWNRFNLSVLGVWPEPSKTTLRWRLTSASIFWTSTTVTFLFICAPQTTDLILHSTTLDEAIENLSINIPIVISLVKQLVLRYHGEGNYPVYLTQFNSNRVIYTRSTFFLVEALRLLLVEIVNDWTQTLPEPERLTMLKNAKMSRRLCFFCSTLAYIMMVAFISLQIYLNTANASEVELGGLLHPATFPYDTKKSPYFEITWIGQFMGTVLTIISYSCFDTFFATFVLHLCGQLSVLQLNLKELAETAKRDVTLFQNRLGFIVNRHNELYRFAIIIENCFNLMLLGQTLISTIMFCLTGYRLITSMGSHEEDVPIVGKAFFIIHVIYTMLHLYIYCYVGETLLVESTGIAFSAYDCEWYNLPPKKAMCLMILICRARIAFQITIGKFSPLSLEFIFNASVHFADINYAIGWNRFNLQILGIWPDSKDNESDSIFSKYWFLVHSFLMLGFITLPQSAYLLTVWALRPLLRSFGEDWKRPKSENERSVMLLNAKVTRIISIWCTILAYCMISLYIIPRSLMIAQMQRDQFEPPHTVVYPGYFPYDISGTSAFVISCFGQIAAAYSATVSYICVDTFITMLVLHACAQISNLRQALEDLPSGMNEMANDFTKRLIWIVKGHEHLNWYTQSIDKSFNMLMLIQIMVCIIQACFQAFQLFRIMDQKEDKFPIEDVVCVIFYVGVTTVQLYLYCYVGEMLIVESSAIGTSAYMSDWFNMFPKDARNILFLMHRSSIPLRLTAGKFGTISMEMFSNILKTSVGYLSVLLTVTDKNN</sequence>
<evidence type="ECO:0000256" key="5">
    <source>
        <dbReference type="ARBA" id="ARBA00022725"/>
    </source>
</evidence>
<evidence type="ECO:0000256" key="4">
    <source>
        <dbReference type="ARBA" id="ARBA00022692"/>
    </source>
</evidence>
<dbReference type="PANTHER" id="PTHR21137:SF35">
    <property type="entry name" value="ODORANT RECEPTOR 19A-RELATED"/>
    <property type="match status" value="1"/>
</dbReference>
<feature type="transmembrane region" description="Helical" evidence="10">
    <location>
        <begin position="551"/>
        <end position="574"/>
    </location>
</feature>
<evidence type="ECO:0000313" key="12">
    <source>
        <dbReference type="Proteomes" id="UP001607303"/>
    </source>
</evidence>
<feature type="transmembrane region" description="Helical" evidence="10">
    <location>
        <begin position="1288"/>
        <end position="1310"/>
    </location>
</feature>
<feature type="transmembrane region" description="Helical" evidence="10">
    <location>
        <begin position="1578"/>
        <end position="1605"/>
    </location>
</feature>
<feature type="transmembrane region" description="Helical" evidence="10">
    <location>
        <begin position="1343"/>
        <end position="1369"/>
    </location>
</feature>
<feature type="transmembrane region" description="Helical" evidence="10">
    <location>
        <begin position="1456"/>
        <end position="1479"/>
    </location>
</feature>
<dbReference type="GO" id="GO:0007165">
    <property type="term" value="P:signal transduction"/>
    <property type="evidence" value="ECO:0007669"/>
    <property type="project" value="UniProtKB-KW"/>
</dbReference>
<evidence type="ECO:0000256" key="3">
    <source>
        <dbReference type="ARBA" id="ARBA00022606"/>
    </source>
</evidence>
<comment type="subcellular location">
    <subcellularLocation>
        <location evidence="1">Cell membrane</location>
        <topology evidence="1">Multi-pass membrane protein</topology>
    </subcellularLocation>
</comment>
<comment type="caution">
    <text evidence="11">The sequence shown here is derived from an EMBL/GenBank/DDBJ whole genome shotgun (WGS) entry which is preliminary data.</text>
</comment>
<name>A0ABD2C2J5_VESMC</name>
<organism evidence="11 12">
    <name type="scientific">Vespula maculifrons</name>
    <name type="common">Eastern yellow jacket</name>
    <name type="synonym">Wasp</name>
    <dbReference type="NCBI Taxonomy" id="7453"/>
    <lineage>
        <taxon>Eukaryota</taxon>
        <taxon>Metazoa</taxon>
        <taxon>Ecdysozoa</taxon>
        <taxon>Arthropoda</taxon>
        <taxon>Hexapoda</taxon>
        <taxon>Insecta</taxon>
        <taxon>Pterygota</taxon>
        <taxon>Neoptera</taxon>
        <taxon>Endopterygota</taxon>
        <taxon>Hymenoptera</taxon>
        <taxon>Apocrita</taxon>
        <taxon>Aculeata</taxon>
        <taxon>Vespoidea</taxon>
        <taxon>Vespidae</taxon>
        <taxon>Vespinae</taxon>
        <taxon>Vespula</taxon>
    </lineage>
</organism>
<proteinExistence type="predicted"/>
<accession>A0ABD2C2J5</accession>
<protein>
    <submittedName>
        <fullName evidence="11">Odorant receptor 13a-like</fullName>
    </submittedName>
</protein>
<dbReference type="GO" id="GO:0007608">
    <property type="term" value="P:sensory perception of smell"/>
    <property type="evidence" value="ECO:0007669"/>
    <property type="project" value="UniProtKB-KW"/>
</dbReference>
<dbReference type="InterPro" id="IPR004117">
    <property type="entry name" value="7tm6_olfct_rcpt"/>
</dbReference>
<reference evidence="11 12" key="1">
    <citation type="journal article" date="2024" name="Ann. Entomol. Soc. Am.">
        <title>Genomic analyses of the southern and eastern yellowjacket wasps (Hymenoptera: Vespidae) reveal evolutionary signatures of social life.</title>
        <authorList>
            <person name="Catto M.A."/>
            <person name="Caine P.B."/>
            <person name="Orr S.E."/>
            <person name="Hunt B.G."/>
            <person name="Goodisman M.A.D."/>
        </authorList>
    </citation>
    <scope>NUCLEOTIDE SEQUENCE [LARGE SCALE GENOMIC DNA]</scope>
    <source>
        <strain evidence="11">232</strain>
        <tissue evidence="11">Head and thorax</tissue>
    </source>
</reference>
<feature type="transmembrane region" description="Helical" evidence="10">
    <location>
        <begin position="324"/>
        <end position="346"/>
    </location>
</feature>
<feature type="transmembrane region" description="Helical" evidence="10">
    <location>
        <begin position="56"/>
        <end position="80"/>
    </location>
</feature>